<feature type="compositionally biased region" description="Low complexity" evidence="1">
    <location>
        <begin position="1241"/>
        <end position="1251"/>
    </location>
</feature>
<feature type="compositionally biased region" description="Basic and acidic residues" evidence="1">
    <location>
        <begin position="895"/>
        <end position="907"/>
    </location>
</feature>
<feature type="region of interest" description="Disordered" evidence="1">
    <location>
        <begin position="1209"/>
        <end position="1251"/>
    </location>
</feature>
<dbReference type="AlphaFoldDB" id="A0A175VUK6"/>
<accession>A0A175VUK6</accession>
<gene>
    <name evidence="3" type="ORF">MMYC01_205541</name>
    <name evidence="2" type="ORF">MMYC01_205908</name>
</gene>
<feature type="compositionally biased region" description="Low complexity" evidence="1">
    <location>
        <begin position="368"/>
        <end position="379"/>
    </location>
</feature>
<dbReference type="VEuPathDB" id="FungiDB:MMYC01_205908"/>
<dbReference type="VEuPathDB" id="FungiDB:MMYC01_205541"/>
<dbReference type="STRING" id="100816.A0A175VUK6"/>
<feature type="compositionally biased region" description="Basic and acidic residues" evidence="1">
    <location>
        <begin position="815"/>
        <end position="833"/>
    </location>
</feature>
<dbReference type="InterPro" id="IPR017956">
    <property type="entry name" value="AT_hook_DNA-bd_motif"/>
</dbReference>
<feature type="compositionally biased region" description="Low complexity" evidence="1">
    <location>
        <begin position="648"/>
        <end position="671"/>
    </location>
</feature>
<dbReference type="GO" id="GO:0003677">
    <property type="term" value="F:DNA binding"/>
    <property type="evidence" value="ECO:0007669"/>
    <property type="project" value="InterPro"/>
</dbReference>
<feature type="compositionally biased region" description="Polar residues" evidence="1">
    <location>
        <begin position="961"/>
        <end position="975"/>
    </location>
</feature>
<feature type="compositionally biased region" description="Low complexity" evidence="1">
    <location>
        <begin position="15"/>
        <end position="24"/>
    </location>
</feature>
<comment type="caution">
    <text evidence="2">The sequence shown here is derived from an EMBL/GenBank/DDBJ whole genome shotgun (WGS) entry which is preliminary data.</text>
</comment>
<feature type="region of interest" description="Disordered" evidence="1">
    <location>
        <begin position="700"/>
        <end position="1129"/>
    </location>
</feature>
<reference evidence="4" key="2">
    <citation type="submission" date="2015-06" db="EMBL/GenBank/DDBJ databases">
        <authorList>
            <person name="van de Sande W.W.J."/>
        </authorList>
    </citation>
    <scope>NUCLEOTIDE SEQUENCE [LARGE SCALE GENOMIC DNA]</scope>
    <source>
        <strain evidence="4">mm55</strain>
    </source>
</reference>
<dbReference type="OrthoDB" id="3946221at2759"/>
<dbReference type="SMART" id="SM00384">
    <property type="entry name" value="AT_hook"/>
    <property type="match status" value="2"/>
</dbReference>
<reference evidence="2" key="1">
    <citation type="submission" date="2015-06" db="EMBL/GenBank/DDBJ databases">
        <authorList>
            <person name="Hoefler B.C."/>
            <person name="Straight P.D."/>
        </authorList>
    </citation>
    <scope>NUCLEOTIDE SEQUENCE [LARGE SCALE GENOMIC DNA]</scope>
    <source>
        <strain evidence="2">Mm55</strain>
    </source>
</reference>
<reference evidence="2 4" key="3">
    <citation type="submission" date="2016-01" db="EMBL/GenBank/DDBJ databases">
        <title>Madurella mycetomatis genome sequencing.</title>
        <authorList>
            <person name="Van De Sande W."/>
        </authorList>
    </citation>
    <scope>NUCLEOTIDE SEQUENCE [LARGE SCALE GENOMIC DNA]</scope>
    <source>
        <strain evidence="2">Mm55</strain>
        <strain evidence="4">mm55</strain>
    </source>
</reference>
<feature type="compositionally biased region" description="Basic and acidic residues" evidence="1">
    <location>
        <begin position="380"/>
        <end position="389"/>
    </location>
</feature>
<feature type="compositionally biased region" description="Polar residues" evidence="1">
    <location>
        <begin position="556"/>
        <end position="589"/>
    </location>
</feature>
<dbReference type="EMBL" id="LCTW02000287">
    <property type="protein sequence ID" value="KXX75196.1"/>
    <property type="molecule type" value="Genomic_DNA"/>
</dbReference>
<evidence type="ECO:0000313" key="2">
    <source>
        <dbReference type="EMBL" id="KXX75196.1"/>
    </source>
</evidence>
<feature type="compositionally biased region" description="Polar residues" evidence="1">
    <location>
        <begin position="231"/>
        <end position="245"/>
    </location>
</feature>
<feature type="compositionally biased region" description="Basic and acidic residues" evidence="1">
    <location>
        <begin position="864"/>
        <end position="874"/>
    </location>
</feature>
<keyword evidence="4" id="KW-1185">Reference proteome</keyword>
<feature type="compositionally biased region" description="Polar residues" evidence="1">
    <location>
        <begin position="1009"/>
        <end position="1019"/>
    </location>
</feature>
<feature type="region of interest" description="Disordered" evidence="1">
    <location>
        <begin position="1142"/>
        <end position="1197"/>
    </location>
</feature>
<feature type="compositionally biased region" description="Polar residues" evidence="1">
    <location>
        <begin position="498"/>
        <end position="514"/>
    </location>
</feature>
<feature type="region of interest" description="Disordered" evidence="1">
    <location>
        <begin position="1"/>
        <end position="344"/>
    </location>
</feature>
<sequence>MPPSAIKTRSRASRRLSSLAPSPRKQTFELDVGNELSPQRLLVTVEADDANHGTNRRLFQSPTPKRGKTPQRGKTVTTSVPLRGLTDDESATPKPRGRPRKSATPVATRRKRPGTPAKTRNSGAYALGSPQKGIPASDIEDMQPTPRASAQRKKVSKRKLTPAKEDGLSETQPRKRGRPRKQPVISDDLTARLGQGNTAQSDAADNPALAPTPAGGQVGDDMEEDIWLATLSDQPTPAGRGQQSDYDLARSASDALAPGSPRPELPRPEPGYQEQYDWPEMGGGGDSYSEAESQTSVQHDDRDRQDTIMAGEEFTMISLGSLPSMQPNSSTMAPEPHEFGEATSLIINKTLEYFRQSQNKAAEEPAHEAPAAVVAGLEAAAEKMKDKPLQQDANSLPQPPPARSPQARRQSPRRTKPQPLAKQLAQKSLQQVDGPSPGPGQPAVGEVESQDASAYEDSFSEIPEAVLAAATPRRFREPQLQAEAGEPGQEDIQPSIERPSTVNHSNPQSETNRLLTPDETPSPIPSETDEHNLHSNLTRPALELDIPSSPPIARPATQQRFAGSAAQHTRTNSTETPADQLSSFASTTMAARDVEPVHLPPPEPQLRPTLSPIVRAGRALQLVTSDPPSPPARDSVLGSPFRGSVGKSSQSPAPLAAPAATARASRSPSLPQVNTVAEKPQRSSWLAPLSQIRNFVARTAQSLSPARISVSGTEGMDDPFGPDPGESAGRGSVRSTLFSGPDKQGLDRDATVSVASPTGGNALLEDDAMSWQGEGSPAGESPRATSPGSSAFATRGSSGAEATAMHQSEPPQGHEPVREAENPRRPADLGQHVEEEEEEEEEEEDIWVIEAQRPTPHTAKTAQRRQEPAFEPPRRGRIPSPWRRNGRHLVYSDELQQRSDKDVPSERAEDEEFSMLAQDREQRTSTQLKPPPTKKPDLSAFFSSPATLPDMQEAPGFALSKTLNSQQPTQTNRTAPRTVPSAAGPPASRNSLFSQYPQPEGPTRLPSVPQKQLEISNRQRSVDLFSPGRSSPEQRSTVEESGAARQKQLPTGNRQRSIDLFSPEQRSPEQRSAERAPVSSQRPASPDTPEASRAAHIPQKMNFTPRQRQPGSTSTLFQAKPTAPSKSLFGNNQISAFFSQSRFQTQPQARAQEREEQDDEEESSFIAPPLNPLPDRAASPSKSCIRSPLKPKTPGRVVEFTSSTLSPLAQAQARADRRAASTSVSLGKDDLSQGSGSGRKTASTAPSLSPTTWTRAHWQRLDALLQARKKGWPAFRLVAAAQQARHGRRVGRHRLLGKEVTSQGESMILEAWHLDVVDAFKAEIDSGWRGSGRAGWDETDLAKRVFALLVGEERRRLGLVPPRRRR</sequence>
<feature type="compositionally biased region" description="Polar residues" evidence="1">
    <location>
        <begin position="988"/>
        <end position="997"/>
    </location>
</feature>
<name>A0A175VUK6_9PEZI</name>
<feature type="compositionally biased region" description="Basic residues" evidence="1">
    <location>
        <begin position="150"/>
        <end position="161"/>
    </location>
</feature>
<feature type="compositionally biased region" description="Polar residues" evidence="1">
    <location>
        <begin position="1101"/>
        <end position="1117"/>
    </location>
</feature>
<dbReference type="EMBL" id="LCTW02000134">
    <property type="protein sequence ID" value="KXX78061.1"/>
    <property type="molecule type" value="Genomic_DNA"/>
</dbReference>
<feature type="compositionally biased region" description="Polar residues" evidence="1">
    <location>
        <begin position="783"/>
        <end position="797"/>
    </location>
</feature>
<evidence type="ECO:0000313" key="3">
    <source>
        <dbReference type="EMBL" id="KXX78061.1"/>
    </source>
</evidence>
<proteinExistence type="predicted"/>
<feature type="compositionally biased region" description="Acidic residues" evidence="1">
    <location>
        <begin position="834"/>
        <end position="847"/>
    </location>
</feature>
<feature type="compositionally biased region" description="Low complexity" evidence="1">
    <location>
        <begin position="418"/>
        <end position="431"/>
    </location>
</feature>
<organism evidence="2 4">
    <name type="scientific">Madurella mycetomatis</name>
    <dbReference type="NCBI Taxonomy" id="100816"/>
    <lineage>
        <taxon>Eukaryota</taxon>
        <taxon>Fungi</taxon>
        <taxon>Dikarya</taxon>
        <taxon>Ascomycota</taxon>
        <taxon>Pezizomycotina</taxon>
        <taxon>Sordariomycetes</taxon>
        <taxon>Sordariomycetidae</taxon>
        <taxon>Sordariales</taxon>
        <taxon>Sordariales incertae sedis</taxon>
        <taxon>Madurella</taxon>
    </lineage>
</organism>
<dbReference type="Proteomes" id="UP000078237">
    <property type="component" value="Unassembled WGS sequence"/>
</dbReference>
<protein>
    <submittedName>
        <fullName evidence="2">Uncharacterized protein</fullName>
    </submittedName>
</protein>
<evidence type="ECO:0000313" key="4">
    <source>
        <dbReference type="Proteomes" id="UP000078237"/>
    </source>
</evidence>
<evidence type="ECO:0000256" key="1">
    <source>
        <dbReference type="SAM" id="MobiDB-lite"/>
    </source>
</evidence>
<feature type="region of interest" description="Disordered" evidence="1">
    <location>
        <begin position="357"/>
        <end position="687"/>
    </location>
</feature>
<feature type="compositionally biased region" description="Polar residues" evidence="1">
    <location>
        <begin position="321"/>
        <end position="332"/>
    </location>
</feature>